<dbReference type="InterPro" id="IPR042044">
    <property type="entry name" value="EXOC6PINT-1/Sec15/Tip20_C_dom2"/>
</dbReference>
<dbReference type="RefSeq" id="XP_018228322.1">
    <property type="nucleotide sequence ID" value="XM_018375423.1"/>
</dbReference>
<dbReference type="GO" id="GO:0090522">
    <property type="term" value="P:vesicle tethering involved in exocytosis"/>
    <property type="evidence" value="ECO:0007669"/>
    <property type="project" value="UniProtKB-UniRule"/>
</dbReference>
<keyword evidence="2 5" id="KW-0813">Transport</keyword>
<evidence type="ECO:0000313" key="9">
    <source>
        <dbReference type="Proteomes" id="UP000053447"/>
    </source>
</evidence>
<dbReference type="STRING" id="1408657.A0A0W4ZFL7"/>
<feature type="domain" description="Exocyst complex subunit EXOC6/Sec15 C-terminal" evidence="6">
    <location>
        <begin position="402"/>
        <end position="745"/>
    </location>
</feature>
<dbReference type="Pfam" id="PF04091">
    <property type="entry name" value="Sec15_C"/>
    <property type="match status" value="1"/>
</dbReference>
<dbReference type="GO" id="GO:0016020">
    <property type="term" value="C:membrane"/>
    <property type="evidence" value="ECO:0007669"/>
    <property type="project" value="TreeGrafter"/>
</dbReference>
<dbReference type="GeneID" id="28941678"/>
<keyword evidence="3 5" id="KW-0268">Exocytosis</keyword>
<feature type="domain" description="Exocyst complex component EXOC6/Sec15 N-terminal" evidence="7">
    <location>
        <begin position="55"/>
        <end position="221"/>
    </location>
</feature>
<sequence>MANDPNVSELKDMHFMEEIIQHSSLENNQVEVFVPVLKKAFESGTEDGLVDMWTQWAEKKRKEVEQTCLEHHQGFINSIDQLLSVRHGVLMLTEQLFSLNRDIQRNGSDLAAKKRALVDARQVNQIINETSDTIRTCLKVLRLVNKIHEWIENREFYRALRSLEELQTVHLKDVLQFRFAQNIRDSIPYMKHKIKEAVMENLREWLLVLRTSSSKVGELVFQKTLERQRIWNMRVKQDPRLQSCEFNSPVEWVLNERDDFDVTYNDQIEVDFTCLFECLHIYDELGLHDEFRMSYENDRRMQKDLLVPNSILILNKDISPIYRLVQDVAGFIIIEKTTLNKVSAFRSLEEIDSLWDSLSGKLIESISNSIKDVDDPQLIHDIKSVILLFIQAIETYDYSMKKLHNFSLNLFETYSRLLKAQFSKDFEQIVADDDYMPIVINNMEDYQKVLDVSWYKPNDSMDSIKFPITLPFSQIYPLCCVDIRNFVNQYYKFAEGYYNRCHDIDDILKQILDELLVSHVKKKLIERLKSNNLAQVVQIIINLEHFESACDELDSLLLEIQASGKTRNLKLRAKSEFRDAIKDAEKRIFELVNSKIDDFLEIIDYDRQAVTKQTEPSPYLLEMVSYLTTVMSSTLHNLPHSIKTFVYFQTLDHFASSVMQILLNKNSKKINENFILNLDVDLRYLEKFVESLSDPSISYADTFLEQRQSLNFLMSETPEEYLNADIQFKKYSRVKPQAAITLLEKVIIIETNKPVDERRFSKIRSAENTISLLRSQRF</sequence>
<dbReference type="AlphaFoldDB" id="A0A0W4ZFL7"/>
<dbReference type="Gene3D" id="1.10.357.30">
    <property type="entry name" value="Exocyst complex subunit Sec15 C-terminal domain, N-terminal subdomain"/>
    <property type="match status" value="1"/>
</dbReference>
<evidence type="ECO:0000259" key="7">
    <source>
        <dbReference type="Pfam" id="PF20651"/>
    </source>
</evidence>
<keyword evidence="9" id="KW-1185">Reference proteome</keyword>
<dbReference type="PANTHER" id="PTHR12702:SF0">
    <property type="entry name" value="EXOCYST COMPLEX COMPONENT 6"/>
    <property type="match status" value="1"/>
</dbReference>
<comment type="caution">
    <text evidence="8">The sequence shown here is derived from an EMBL/GenBank/DDBJ whole genome shotgun (WGS) entry which is preliminary data.</text>
</comment>
<dbReference type="OrthoDB" id="10267033at2759"/>
<dbReference type="GO" id="GO:0000145">
    <property type="term" value="C:exocyst"/>
    <property type="evidence" value="ECO:0007669"/>
    <property type="project" value="UniProtKB-UniRule"/>
</dbReference>
<dbReference type="Pfam" id="PF20651">
    <property type="entry name" value="EXOC6_Sec15_N"/>
    <property type="match status" value="1"/>
</dbReference>
<dbReference type="VEuPathDB" id="FungiDB:T551_03160"/>
<dbReference type="Gene3D" id="1.20.58.670">
    <property type="entry name" value="Dsl1p vesicle tethering complex, Tip20p subunit, domain D"/>
    <property type="match status" value="1"/>
</dbReference>
<evidence type="ECO:0000256" key="4">
    <source>
        <dbReference type="ARBA" id="ARBA00023054"/>
    </source>
</evidence>
<dbReference type="InterPro" id="IPR048359">
    <property type="entry name" value="EXOC6_Sec15_N"/>
</dbReference>
<dbReference type="EMBL" id="LFWA01000015">
    <property type="protein sequence ID" value="KTW27166.1"/>
    <property type="molecule type" value="Genomic_DNA"/>
</dbReference>
<dbReference type="InterPro" id="IPR042045">
    <property type="entry name" value="EXOC6/Sec15_C_dom1"/>
</dbReference>
<comment type="function">
    <text evidence="5">Component of the exocyst complex involved in the docking of exocytic vesicles with fusion sites on the plasma membrane.</text>
</comment>
<proteinExistence type="inferred from homology"/>
<evidence type="ECO:0000256" key="2">
    <source>
        <dbReference type="ARBA" id="ARBA00022448"/>
    </source>
</evidence>
<dbReference type="GO" id="GO:0006886">
    <property type="term" value="P:intracellular protein transport"/>
    <property type="evidence" value="ECO:0007669"/>
    <property type="project" value="InterPro"/>
</dbReference>
<organism evidence="8 9">
    <name type="scientific">Pneumocystis jirovecii (strain RU7)</name>
    <name type="common">Human pneumocystis pneumonia agent</name>
    <dbReference type="NCBI Taxonomy" id="1408657"/>
    <lineage>
        <taxon>Eukaryota</taxon>
        <taxon>Fungi</taxon>
        <taxon>Dikarya</taxon>
        <taxon>Ascomycota</taxon>
        <taxon>Taphrinomycotina</taxon>
        <taxon>Pneumocystomycetes</taxon>
        <taxon>Pneumocystaceae</taxon>
        <taxon>Pneumocystis</taxon>
    </lineage>
</organism>
<dbReference type="eggNOG" id="KOG2176">
    <property type="taxonomic scope" value="Eukaryota"/>
</dbReference>
<comment type="similarity">
    <text evidence="1 5">Belongs to the SEC15 family.</text>
</comment>
<evidence type="ECO:0000256" key="5">
    <source>
        <dbReference type="PIRNR" id="PIRNR025007"/>
    </source>
</evidence>
<accession>A0A0W4ZFL7</accession>
<keyword evidence="4" id="KW-0175">Coiled coil</keyword>
<dbReference type="PIRSF" id="PIRSF025007">
    <property type="entry name" value="Sec15"/>
    <property type="match status" value="1"/>
</dbReference>
<reference evidence="9" key="1">
    <citation type="journal article" date="2016" name="Nat. Commun.">
        <title>Genome analysis of three Pneumocystis species reveals adaptation mechanisms to life exclusively in mammalian hosts.</title>
        <authorList>
            <person name="Ma L."/>
            <person name="Chen Z."/>
            <person name="Huang D.W."/>
            <person name="Kutty G."/>
            <person name="Ishihara M."/>
            <person name="Wang H."/>
            <person name="Abouelleil A."/>
            <person name="Bishop L."/>
            <person name="Davey E."/>
            <person name="Deng R."/>
            <person name="Deng X."/>
            <person name="Fan L."/>
            <person name="Fantoni G."/>
            <person name="Fitzgerald M."/>
            <person name="Gogineni E."/>
            <person name="Goldberg J.M."/>
            <person name="Handley G."/>
            <person name="Hu X."/>
            <person name="Huber C."/>
            <person name="Jiao X."/>
            <person name="Jones K."/>
            <person name="Levin J.Z."/>
            <person name="Liu Y."/>
            <person name="Macdonald P."/>
            <person name="Melnikov A."/>
            <person name="Raley C."/>
            <person name="Sassi M."/>
            <person name="Sherman B.T."/>
            <person name="Song X."/>
            <person name="Sykes S."/>
            <person name="Tran B."/>
            <person name="Walsh L."/>
            <person name="Xia Y."/>
            <person name="Yang J."/>
            <person name="Young S."/>
            <person name="Zeng Q."/>
            <person name="Zheng X."/>
            <person name="Stephens R."/>
            <person name="Nusbaum C."/>
            <person name="Birren B.W."/>
            <person name="Azadi P."/>
            <person name="Lempicki R.A."/>
            <person name="Cuomo C.A."/>
            <person name="Kovacs J.A."/>
        </authorList>
    </citation>
    <scope>NUCLEOTIDE SEQUENCE [LARGE SCALE GENOMIC DNA]</scope>
    <source>
        <strain evidence="9">RU7</strain>
    </source>
</reference>
<dbReference type="GO" id="GO:0006893">
    <property type="term" value="P:Golgi to plasma membrane transport"/>
    <property type="evidence" value="ECO:0007669"/>
    <property type="project" value="TreeGrafter"/>
</dbReference>
<gene>
    <name evidence="8" type="ORF">T551_03160</name>
</gene>
<dbReference type="InterPro" id="IPR007225">
    <property type="entry name" value="EXOC6/Sec15"/>
</dbReference>
<dbReference type="Proteomes" id="UP000053447">
    <property type="component" value="Unassembled WGS sequence"/>
</dbReference>
<dbReference type="InterPro" id="IPR046361">
    <property type="entry name" value="EXOC6/Sec15_C"/>
</dbReference>
<dbReference type="PANTHER" id="PTHR12702">
    <property type="entry name" value="SEC15"/>
    <property type="match status" value="1"/>
</dbReference>
<name>A0A0W4ZFL7_PNEJ7</name>
<evidence type="ECO:0000256" key="3">
    <source>
        <dbReference type="ARBA" id="ARBA00022483"/>
    </source>
</evidence>
<evidence type="ECO:0000256" key="1">
    <source>
        <dbReference type="ARBA" id="ARBA00007944"/>
    </source>
</evidence>
<evidence type="ECO:0000259" key="6">
    <source>
        <dbReference type="Pfam" id="PF04091"/>
    </source>
</evidence>
<evidence type="ECO:0000313" key="8">
    <source>
        <dbReference type="EMBL" id="KTW27166.1"/>
    </source>
</evidence>
<protein>
    <recommendedName>
        <fullName evidence="5">Exocyst complex component SEC15</fullName>
    </recommendedName>
</protein>